<gene>
    <name evidence="1" type="ORF">RHMOL_Rhmol02G0079500</name>
</gene>
<keyword evidence="2" id="KW-1185">Reference proteome</keyword>
<organism evidence="1 2">
    <name type="scientific">Rhododendron molle</name>
    <name type="common">Chinese azalea</name>
    <name type="synonym">Azalea mollis</name>
    <dbReference type="NCBI Taxonomy" id="49168"/>
    <lineage>
        <taxon>Eukaryota</taxon>
        <taxon>Viridiplantae</taxon>
        <taxon>Streptophyta</taxon>
        <taxon>Embryophyta</taxon>
        <taxon>Tracheophyta</taxon>
        <taxon>Spermatophyta</taxon>
        <taxon>Magnoliopsida</taxon>
        <taxon>eudicotyledons</taxon>
        <taxon>Gunneridae</taxon>
        <taxon>Pentapetalae</taxon>
        <taxon>asterids</taxon>
        <taxon>Ericales</taxon>
        <taxon>Ericaceae</taxon>
        <taxon>Ericoideae</taxon>
        <taxon>Rhodoreae</taxon>
        <taxon>Rhododendron</taxon>
    </lineage>
</organism>
<accession>A0ACC0PMK1</accession>
<protein>
    <submittedName>
        <fullName evidence="1">Uncharacterized protein</fullName>
    </submittedName>
</protein>
<evidence type="ECO:0000313" key="1">
    <source>
        <dbReference type="EMBL" id="KAI8566915.1"/>
    </source>
</evidence>
<evidence type="ECO:0000313" key="2">
    <source>
        <dbReference type="Proteomes" id="UP001062846"/>
    </source>
</evidence>
<proteinExistence type="predicted"/>
<sequence>MNNNWRKSVFLDICDVERFKRTLQADVRVVSSLPSTHLVSRQTIGSNSTSTPCSSTLDSRQVLETSSFPRLGTQKCTNASETQN</sequence>
<comment type="caution">
    <text evidence="1">The sequence shown here is derived from an EMBL/GenBank/DDBJ whole genome shotgun (WGS) entry which is preliminary data.</text>
</comment>
<dbReference type="Proteomes" id="UP001062846">
    <property type="component" value="Chromosome 2"/>
</dbReference>
<reference evidence="1" key="1">
    <citation type="submission" date="2022-02" db="EMBL/GenBank/DDBJ databases">
        <title>Plant Genome Project.</title>
        <authorList>
            <person name="Zhang R.-G."/>
        </authorList>
    </citation>
    <scope>NUCLEOTIDE SEQUENCE</scope>
    <source>
        <strain evidence="1">AT1</strain>
    </source>
</reference>
<name>A0ACC0PMK1_RHOML</name>
<dbReference type="EMBL" id="CM046389">
    <property type="protein sequence ID" value="KAI8566915.1"/>
    <property type="molecule type" value="Genomic_DNA"/>
</dbReference>